<dbReference type="EMBL" id="OMOD01000141">
    <property type="protein sequence ID" value="SPF42820.1"/>
    <property type="molecule type" value="Genomic_DNA"/>
</dbReference>
<dbReference type="Proteomes" id="UP000238701">
    <property type="component" value="Unassembled WGS sequence"/>
</dbReference>
<evidence type="ECO:0000313" key="6">
    <source>
        <dbReference type="EMBL" id="SPF42820.1"/>
    </source>
</evidence>
<evidence type="ECO:0000256" key="3">
    <source>
        <dbReference type="ARBA" id="ARBA00011233"/>
    </source>
</evidence>
<dbReference type="NCBIfam" id="TIGR01182">
    <property type="entry name" value="eda"/>
    <property type="match status" value="1"/>
</dbReference>
<evidence type="ECO:0000256" key="4">
    <source>
        <dbReference type="ARBA" id="ARBA00023239"/>
    </source>
</evidence>
<comment type="pathway">
    <text evidence="1">Carbohydrate acid metabolism.</text>
</comment>
<sequence>MTIDDVIRRIGEIGIVPVVRASTIDEAMRAVQAICAGGIPVVEITMTVPNAMSVIREVAQQYEGKVLIGAGTVTTAEQAELCIRAGAEFLVSPGLATSVLSVAQTCAKLAIPGALTPTELMNAHDHGARLVKIFPCGNVGGAKYLRSLKAPFPNASLIPTGGVNAANAGEFIAAGAFALGVGADLVDTAALRAGNLEKITSGARELAQAVASARAALPEKKAL</sequence>
<dbReference type="Pfam" id="PF01081">
    <property type="entry name" value="Aldolase"/>
    <property type="match status" value="1"/>
</dbReference>
<gene>
    <name evidence="6" type="primary">kdgA</name>
    <name evidence="6" type="ORF">SBA1_470045</name>
</gene>
<dbReference type="OrthoDB" id="9802667at2"/>
<evidence type="ECO:0000256" key="1">
    <source>
        <dbReference type="ARBA" id="ARBA00004761"/>
    </source>
</evidence>
<name>A0A2U3KT95_9BACT</name>
<dbReference type="EC" id="4.1.3.16" evidence="6"/>
<reference evidence="7" key="1">
    <citation type="submission" date="2018-02" db="EMBL/GenBank/DDBJ databases">
        <authorList>
            <person name="Hausmann B."/>
        </authorList>
    </citation>
    <scope>NUCLEOTIDE SEQUENCE [LARGE SCALE GENOMIC DNA]</scope>
    <source>
        <strain evidence="7">Peat soil MAG SbA1</strain>
    </source>
</reference>
<evidence type="ECO:0000256" key="2">
    <source>
        <dbReference type="ARBA" id="ARBA00006906"/>
    </source>
</evidence>
<dbReference type="CDD" id="cd00452">
    <property type="entry name" value="KDPG_aldolase"/>
    <property type="match status" value="1"/>
</dbReference>
<dbReference type="SUPFAM" id="SSF51569">
    <property type="entry name" value="Aldolase"/>
    <property type="match status" value="1"/>
</dbReference>
<evidence type="ECO:0000313" key="7">
    <source>
        <dbReference type="Proteomes" id="UP000238701"/>
    </source>
</evidence>
<protein>
    <submittedName>
        <fullName evidence="6">KdgA1 protein</fullName>
        <ecNumber evidence="6">4.1.3.16</ecNumber>
    </submittedName>
</protein>
<dbReference type="Gene3D" id="3.20.20.70">
    <property type="entry name" value="Aldolase class I"/>
    <property type="match status" value="1"/>
</dbReference>
<evidence type="ECO:0000256" key="5">
    <source>
        <dbReference type="ARBA" id="ARBA00023277"/>
    </source>
</evidence>
<accession>A0A2U3KT95</accession>
<organism evidence="6 7">
    <name type="scientific">Candidatus Sulfotelmatobacter kueseliae</name>
    <dbReference type="NCBI Taxonomy" id="2042962"/>
    <lineage>
        <taxon>Bacteria</taxon>
        <taxon>Pseudomonadati</taxon>
        <taxon>Acidobacteriota</taxon>
        <taxon>Terriglobia</taxon>
        <taxon>Terriglobales</taxon>
        <taxon>Candidatus Korobacteraceae</taxon>
        <taxon>Candidatus Sulfotelmatobacter</taxon>
    </lineage>
</organism>
<dbReference type="PANTHER" id="PTHR30246">
    <property type="entry name" value="2-KETO-3-DEOXY-6-PHOSPHOGLUCONATE ALDOLASE"/>
    <property type="match status" value="1"/>
</dbReference>
<dbReference type="PANTHER" id="PTHR30246:SF1">
    <property type="entry name" value="2-DEHYDRO-3-DEOXY-6-PHOSPHOGALACTONATE ALDOLASE-RELATED"/>
    <property type="match status" value="1"/>
</dbReference>
<dbReference type="InterPro" id="IPR013785">
    <property type="entry name" value="Aldolase_TIM"/>
</dbReference>
<proteinExistence type="inferred from homology"/>
<keyword evidence="5" id="KW-0119">Carbohydrate metabolism</keyword>
<keyword evidence="4 6" id="KW-0456">Lyase</keyword>
<dbReference type="InterPro" id="IPR000887">
    <property type="entry name" value="Aldlse_KDPG_KHG"/>
</dbReference>
<comment type="similarity">
    <text evidence="2">Belongs to the KHG/KDPG aldolase family.</text>
</comment>
<dbReference type="AlphaFoldDB" id="A0A2U3KT95"/>
<comment type="subunit">
    <text evidence="3">Homotrimer.</text>
</comment>
<dbReference type="GO" id="GO:0008700">
    <property type="term" value="F:(R,S)-4-hydroxy-2-oxoglutarate aldolase activity"/>
    <property type="evidence" value="ECO:0007669"/>
    <property type="project" value="UniProtKB-EC"/>
</dbReference>